<gene>
    <name evidence="2" type="ORF">MM415B01803_0020</name>
</gene>
<organism evidence="2">
    <name type="scientific">viral metagenome</name>
    <dbReference type="NCBI Taxonomy" id="1070528"/>
    <lineage>
        <taxon>unclassified sequences</taxon>
        <taxon>metagenomes</taxon>
        <taxon>organismal metagenomes</taxon>
    </lineage>
</organism>
<feature type="region of interest" description="Disordered" evidence="1">
    <location>
        <begin position="31"/>
        <end position="51"/>
    </location>
</feature>
<feature type="compositionally biased region" description="Basic and acidic residues" evidence="1">
    <location>
        <begin position="35"/>
        <end position="44"/>
    </location>
</feature>
<sequence length="51" mass="6059">MCYTGTCQYERADGWCKLRDKTCPFEQDYDYEQDLEPKQEEPKSGTRLSTN</sequence>
<accession>A0A6M3IH56</accession>
<dbReference type="AlphaFoldDB" id="A0A6M3IH56"/>
<name>A0A6M3IH56_9ZZZZ</name>
<protein>
    <submittedName>
        <fullName evidence="2">Uncharacterized protein</fullName>
    </submittedName>
</protein>
<evidence type="ECO:0000256" key="1">
    <source>
        <dbReference type="SAM" id="MobiDB-lite"/>
    </source>
</evidence>
<dbReference type="EMBL" id="MT141236">
    <property type="protein sequence ID" value="QJA56741.1"/>
    <property type="molecule type" value="Genomic_DNA"/>
</dbReference>
<reference evidence="2" key="1">
    <citation type="submission" date="2020-03" db="EMBL/GenBank/DDBJ databases">
        <title>The deep terrestrial virosphere.</title>
        <authorList>
            <person name="Holmfeldt K."/>
            <person name="Nilsson E."/>
            <person name="Simone D."/>
            <person name="Lopez-Fernandez M."/>
            <person name="Wu X."/>
            <person name="de Brujin I."/>
            <person name="Lundin D."/>
            <person name="Andersson A."/>
            <person name="Bertilsson S."/>
            <person name="Dopson M."/>
        </authorList>
    </citation>
    <scope>NUCLEOTIDE SEQUENCE</scope>
    <source>
        <strain evidence="2">MM415B01803</strain>
    </source>
</reference>
<proteinExistence type="predicted"/>
<evidence type="ECO:0000313" key="2">
    <source>
        <dbReference type="EMBL" id="QJA56741.1"/>
    </source>
</evidence>